<dbReference type="RefSeq" id="WP_002671296.1">
    <property type="nucleotide sequence ID" value="NZ_CM001795.1"/>
</dbReference>
<dbReference type="Proteomes" id="UP000011705">
    <property type="component" value="Chromosome"/>
</dbReference>
<feature type="transmembrane region" description="Helical" evidence="1">
    <location>
        <begin position="122"/>
        <end position="139"/>
    </location>
</feature>
<name>A0A0E2E7L9_TREDN</name>
<sequence>MKIYFKVLIPIFITVFAYTVLTVFLGPKGIYAQHFIEAQRDTLVNHVRSLRQTGDDLDSLIRNLTYDPETIAIYAHELGYIYDNEGIIKLVNFNSGFGKGLNPGTILKIETPYFLSDYICKTIAASLGIIVIIFQMLAVRKDGYFKKRS</sequence>
<gene>
    <name evidence="2" type="ORF">HMPREF9726_00253</name>
</gene>
<dbReference type="InterPro" id="IPR007060">
    <property type="entry name" value="FtsL/DivIC"/>
</dbReference>
<dbReference type="GeneID" id="2741576"/>
<keyword evidence="1" id="KW-0472">Membrane</keyword>
<keyword evidence="1" id="KW-0812">Transmembrane</keyword>
<dbReference type="AlphaFoldDB" id="A0A0E2E7L9"/>
<dbReference type="HOGENOM" id="CLU_146778_0_0_12"/>
<feature type="transmembrane region" description="Helical" evidence="1">
    <location>
        <begin position="7"/>
        <end position="25"/>
    </location>
</feature>
<dbReference type="EMBL" id="AGDV01000001">
    <property type="protein sequence ID" value="EMB36061.1"/>
    <property type="molecule type" value="Genomic_DNA"/>
</dbReference>
<protein>
    <recommendedName>
        <fullName evidence="3">Septum formation initiator</fullName>
    </recommendedName>
</protein>
<evidence type="ECO:0008006" key="3">
    <source>
        <dbReference type="Google" id="ProtNLM"/>
    </source>
</evidence>
<evidence type="ECO:0000256" key="1">
    <source>
        <dbReference type="SAM" id="Phobius"/>
    </source>
</evidence>
<comment type="caution">
    <text evidence="2">The sequence shown here is derived from an EMBL/GenBank/DDBJ whole genome shotgun (WGS) entry which is preliminary data.</text>
</comment>
<accession>A0A0E2E7L9</accession>
<evidence type="ECO:0000313" key="2">
    <source>
        <dbReference type="EMBL" id="EMB36061.1"/>
    </source>
</evidence>
<organism evidence="2">
    <name type="scientific">Treponema denticola H-22</name>
    <dbReference type="NCBI Taxonomy" id="999432"/>
    <lineage>
        <taxon>Bacteria</taxon>
        <taxon>Pseudomonadati</taxon>
        <taxon>Spirochaetota</taxon>
        <taxon>Spirochaetia</taxon>
        <taxon>Spirochaetales</taxon>
        <taxon>Treponemataceae</taxon>
        <taxon>Treponema</taxon>
    </lineage>
</organism>
<keyword evidence="1" id="KW-1133">Transmembrane helix</keyword>
<reference evidence="2" key="1">
    <citation type="submission" date="2012-01" db="EMBL/GenBank/DDBJ databases">
        <title>The Genome Sequence of Treponema denticola H-22.</title>
        <authorList>
            <consortium name="The Broad Institute Genome Sequencing Platform"/>
            <person name="Earl A."/>
            <person name="Ward D."/>
            <person name="Feldgarden M."/>
            <person name="Gevers D."/>
            <person name="Blanton J.M."/>
            <person name="Fenno C.J."/>
            <person name="Baranova O.V."/>
            <person name="Mathney J."/>
            <person name="Dewhirst F.E."/>
            <person name="Izard J."/>
            <person name="Young S.K."/>
            <person name="Zeng Q."/>
            <person name="Gargeya S."/>
            <person name="Fitzgerald M."/>
            <person name="Haas B."/>
            <person name="Abouelleil A."/>
            <person name="Alvarado L."/>
            <person name="Arachchi H.M."/>
            <person name="Berlin A."/>
            <person name="Chapman S.B."/>
            <person name="Gearin G."/>
            <person name="Goldberg J."/>
            <person name="Griggs A."/>
            <person name="Gujja S."/>
            <person name="Hansen M."/>
            <person name="Heiman D."/>
            <person name="Howarth C."/>
            <person name="Larimer J."/>
            <person name="Lui A."/>
            <person name="MacDonald P.J.P."/>
            <person name="McCowen C."/>
            <person name="Montmayeur A."/>
            <person name="Murphy C."/>
            <person name="Neiman D."/>
            <person name="Pearson M."/>
            <person name="Priest M."/>
            <person name="Roberts A."/>
            <person name="Saif S."/>
            <person name="Shea T."/>
            <person name="Sisk P."/>
            <person name="Stolte C."/>
            <person name="Sykes S."/>
            <person name="Wortman J."/>
            <person name="Nusbaum C."/>
            <person name="Birren B."/>
        </authorList>
    </citation>
    <scope>NUCLEOTIDE SEQUENCE [LARGE SCALE GENOMIC DNA]</scope>
    <source>
        <strain evidence="2">H-22</strain>
    </source>
</reference>
<dbReference type="Pfam" id="PF04977">
    <property type="entry name" value="DivIC"/>
    <property type="match status" value="1"/>
</dbReference>
<dbReference type="PATRIC" id="fig|999432.5.peg.261"/>
<proteinExistence type="predicted"/>